<feature type="chain" id="PRO_5021764389" description="DUF4919 domain-containing protein" evidence="1">
    <location>
        <begin position="22"/>
        <end position="219"/>
    </location>
</feature>
<evidence type="ECO:0000256" key="1">
    <source>
        <dbReference type="SAM" id="SignalP"/>
    </source>
</evidence>
<accession>A0A516V425</accession>
<reference evidence="2 3" key="1">
    <citation type="submission" date="2019-07" db="EMBL/GenBank/DDBJ databases">
        <title>Lysobacter weifangensis sp. nov., isolated from bensulfuron-methyl contaminated farmland soil.</title>
        <authorList>
            <person name="Zhao H."/>
        </authorList>
    </citation>
    <scope>NUCLEOTIDE SEQUENCE [LARGE SCALE GENOMIC DNA]</scope>
    <source>
        <strain evidence="2 3">CC-Bw-6</strain>
    </source>
</reference>
<keyword evidence="3" id="KW-1185">Reference proteome</keyword>
<evidence type="ECO:0000313" key="3">
    <source>
        <dbReference type="Proteomes" id="UP000315891"/>
    </source>
</evidence>
<gene>
    <name evidence="2" type="ORF">FNZ56_05060</name>
</gene>
<keyword evidence="1" id="KW-0732">Signal</keyword>
<evidence type="ECO:0008006" key="4">
    <source>
        <dbReference type="Google" id="ProtNLM"/>
    </source>
</evidence>
<dbReference type="Proteomes" id="UP000315891">
    <property type="component" value="Chromosome"/>
</dbReference>
<dbReference type="AlphaFoldDB" id="A0A516V425"/>
<dbReference type="OrthoDB" id="1261513at2"/>
<protein>
    <recommendedName>
        <fullName evidence="4">DUF4919 domain-containing protein</fullName>
    </recommendedName>
</protein>
<name>A0A516V425_9GAMM</name>
<feature type="signal peptide" evidence="1">
    <location>
        <begin position="1"/>
        <end position="21"/>
    </location>
</feature>
<evidence type="ECO:0000313" key="2">
    <source>
        <dbReference type="EMBL" id="QDQ73281.1"/>
    </source>
</evidence>
<organism evidence="2 3">
    <name type="scientific">Pseudoluteimonas lycopersici</name>
    <dbReference type="NCBI Taxonomy" id="1324796"/>
    <lineage>
        <taxon>Bacteria</taxon>
        <taxon>Pseudomonadati</taxon>
        <taxon>Pseudomonadota</taxon>
        <taxon>Gammaproteobacteria</taxon>
        <taxon>Lysobacterales</taxon>
        <taxon>Lysobacteraceae</taxon>
        <taxon>Pseudoluteimonas</taxon>
    </lineage>
</organism>
<dbReference type="RefSeq" id="WP_143878794.1">
    <property type="nucleotide sequence ID" value="NZ_BAABLZ010000001.1"/>
</dbReference>
<sequence length="219" mass="23691">MQGHIRSFIFLALLCPLASMAQSDGPSPESVEALVPGLVSVADAACASVTTRTDATAHGLDRSAMQAMSDIDQMGDDADPAAVRSRLDKLADEVGPLDAFPMLRLHFLLGYLAGREGNVQQQAYHRAYALALTQVIEKNGRGESEEHALRPCLIANEYDWLQFRAGIDNPGDQALVNSGQYHYDVYHADLGDAKATIYFDVTDMIEQTEHALSSGTASH</sequence>
<proteinExistence type="predicted"/>
<dbReference type="EMBL" id="CP041742">
    <property type="protein sequence ID" value="QDQ73281.1"/>
    <property type="molecule type" value="Genomic_DNA"/>
</dbReference>